<protein>
    <submittedName>
        <fullName evidence="3">Uncharacterized protein</fullName>
    </submittedName>
</protein>
<feature type="compositionally biased region" description="Pro residues" evidence="1">
    <location>
        <begin position="132"/>
        <end position="151"/>
    </location>
</feature>
<evidence type="ECO:0000256" key="2">
    <source>
        <dbReference type="SAM" id="Phobius"/>
    </source>
</evidence>
<evidence type="ECO:0000313" key="4">
    <source>
        <dbReference type="Proteomes" id="UP000824890"/>
    </source>
</evidence>
<keyword evidence="4" id="KW-1185">Reference proteome</keyword>
<dbReference type="Proteomes" id="UP000824890">
    <property type="component" value="Unassembled WGS sequence"/>
</dbReference>
<feature type="transmembrane region" description="Helical" evidence="2">
    <location>
        <begin position="239"/>
        <end position="264"/>
    </location>
</feature>
<feature type="non-terminal residue" evidence="3">
    <location>
        <position position="1"/>
    </location>
</feature>
<reference evidence="3 4" key="1">
    <citation type="submission" date="2021-05" db="EMBL/GenBank/DDBJ databases">
        <title>Genome Assembly of Synthetic Allotetraploid Brassica napus Reveals Homoeologous Exchanges between Subgenomes.</title>
        <authorList>
            <person name="Davis J.T."/>
        </authorList>
    </citation>
    <scope>NUCLEOTIDE SEQUENCE [LARGE SCALE GENOMIC DNA]</scope>
    <source>
        <strain evidence="4">cv. Da-Ae</strain>
        <tissue evidence="3">Seedling</tissue>
    </source>
</reference>
<feature type="region of interest" description="Disordered" evidence="1">
    <location>
        <begin position="171"/>
        <end position="222"/>
    </location>
</feature>
<dbReference type="PANTHER" id="PTHR36053">
    <property type="entry name" value="OSJNBB0017I01.18 PROTEIN"/>
    <property type="match status" value="1"/>
</dbReference>
<keyword evidence="2" id="KW-0472">Membrane</keyword>
<accession>A0ABQ8EIV2</accession>
<sequence>SQLRRYFRERTTTESEGGGREKEREMIPQQWTPPCGSQCTHKYAALTQIPWRVFCKKGCDADSDSWEDCVSDCSEICYKDPVLKDRQWSAYIDRSPGAASYSEECFHACVAGCGYKFEVGSEEVDKVKPKRPPPPPPKPQPPPRAKGPKQPPNRLRVTFLFIFAEGLRPSDHGLQYQTSSPPTESHSPPGKMMSFFGDSRSSPPPSQLLPKATDTDGGDDDTWWRDGAANRREHVMRHVFLAASIICGVSGVALLVVFTLVYFFRYRNQSPSNLPCNDLK</sequence>
<feature type="region of interest" description="Disordered" evidence="1">
    <location>
        <begin position="1"/>
        <end position="27"/>
    </location>
</feature>
<comment type="caution">
    <text evidence="3">The sequence shown here is derived from an EMBL/GenBank/DDBJ whole genome shotgun (WGS) entry which is preliminary data.</text>
</comment>
<feature type="compositionally biased region" description="Basic and acidic residues" evidence="1">
    <location>
        <begin position="1"/>
        <end position="26"/>
    </location>
</feature>
<dbReference type="PANTHER" id="PTHR36053:SF1">
    <property type="entry name" value="OS04G0680300 PROTEIN"/>
    <property type="match status" value="1"/>
</dbReference>
<feature type="compositionally biased region" description="Low complexity" evidence="1">
    <location>
        <begin position="178"/>
        <end position="189"/>
    </location>
</feature>
<feature type="region of interest" description="Disordered" evidence="1">
    <location>
        <begin position="124"/>
        <end position="152"/>
    </location>
</feature>
<gene>
    <name evidence="3" type="ORF">HID58_001181</name>
</gene>
<proteinExistence type="predicted"/>
<evidence type="ECO:0000313" key="3">
    <source>
        <dbReference type="EMBL" id="KAH0941544.1"/>
    </source>
</evidence>
<keyword evidence="2" id="KW-1133">Transmembrane helix</keyword>
<organism evidence="3 4">
    <name type="scientific">Brassica napus</name>
    <name type="common">Rape</name>
    <dbReference type="NCBI Taxonomy" id="3708"/>
    <lineage>
        <taxon>Eukaryota</taxon>
        <taxon>Viridiplantae</taxon>
        <taxon>Streptophyta</taxon>
        <taxon>Embryophyta</taxon>
        <taxon>Tracheophyta</taxon>
        <taxon>Spermatophyta</taxon>
        <taxon>Magnoliopsida</taxon>
        <taxon>eudicotyledons</taxon>
        <taxon>Gunneridae</taxon>
        <taxon>Pentapetalae</taxon>
        <taxon>rosids</taxon>
        <taxon>malvids</taxon>
        <taxon>Brassicales</taxon>
        <taxon>Brassicaceae</taxon>
        <taxon>Brassiceae</taxon>
        <taxon>Brassica</taxon>
    </lineage>
</organism>
<dbReference type="EMBL" id="JAGKQM010000001">
    <property type="protein sequence ID" value="KAH0941544.1"/>
    <property type="molecule type" value="Genomic_DNA"/>
</dbReference>
<evidence type="ECO:0000256" key="1">
    <source>
        <dbReference type="SAM" id="MobiDB-lite"/>
    </source>
</evidence>
<name>A0ABQ8EIV2_BRANA</name>
<keyword evidence="2" id="KW-0812">Transmembrane</keyword>